<sequence>MGINLSHAALRLVTGAFILNSGIGKLHLDKEQAAGLQSMAGNAIPQVKQLEAGRFGKLLCAGEITIGSALLAPFIPSRLAGLMLAAFSGSLVTMYLRTPGMTESDGVRPTANGLPFAKDFWMLGIAAALILDRRRR</sequence>
<organism evidence="1 2">
    <name type="scientific">Arthrobacter terrae</name>
    <dbReference type="NCBI Taxonomy" id="2935737"/>
    <lineage>
        <taxon>Bacteria</taxon>
        <taxon>Bacillati</taxon>
        <taxon>Actinomycetota</taxon>
        <taxon>Actinomycetes</taxon>
        <taxon>Micrococcales</taxon>
        <taxon>Micrococcaceae</taxon>
        <taxon>Arthrobacter</taxon>
    </lineage>
</organism>
<comment type="caution">
    <text evidence="1">The sequence shown here is derived from an EMBL/GenBank/DDBJ whole genome shotgun (WGS) entry which is preliminary data.</text>
</comment>
<dbReference type="AlphaFoldDB" id="A0A931G5Q3"/>
<gene>
    <name evidence="1" type="ORF">IV500_10480</name>
</gene>
<dbReference type="Proteomes" id="UP000655366">
    <property type="component" value="Unassembled WGS sequence"/>
</dbReference>
<evidence type="ECO:0000313" key="2">
    <source>
        <dbReference type="Proteomes" id="UP000655366"/>
    </source>
</evidence>
<proteinExistence type="predicted"/>
<dbReference type="RefSeq" id="WP_196396761.1">
    <property type="nucleotide sequence ID" value="NZ_JADNYM010000012.1"/>
</dbReference>
<accession>A0A931G5Q3</accession>
<evidence type="ECO:0000313" key="1">
    <source>
        <dbReference type="EMBL" id="MBG0739810.1"/>
    </source>
</evidence>
<name>A0A931G5Q3_9MICC</name>
<reference evidence="1 2" key="1">
    <citation type="submission" date="2020-11" db="EMBL/GenBank/DDBJ databases">
        <title>Arthrobacter antarcticus sp. nov., isolated from Antarctic Soil.</title>
        <authorList>
            <person name="Li J."/>
        </authorList>
    </citation>
    <scope>NUCLEOTIDE SEQUENCE [LARGE SCALE GENOMIC DNA]</scope>
    <source>
        <strain evidence="1 2">Z1-20</strain>
    </source>
</reference>
<protein>
    <submittedName>
        <fullName evidence="1">Uncharacterized protein</fullName>
    </submittedName>
</protein>
<dbReference type="EMBL" id="JADNYM010000012">
    <property type="protein sequence ID" value="MBG0739810.1"/>
    <property type="molecule type" value="Genomic_DNA"/>
</dbReference>
<keyword evidence="2" id="KW-1185">Reference proteome</keyword>